<feature type="domain" description="Core-binding (CB)" evidence="7">
    <location>
        <begin position="20"/>
        <end position="105"/>
    </location>
</feature>
<dbReference type="PANTHER" id="PTHR30349">
    <property type="entry name" value="PHAGE INTEGRASE-RELATED"/>
    <property type="match status" value="1"/>
</dbReference>
<sequence>MKEALSSQVDAGSLAACSCSNEDTQIANFESYMKHELGLSPSTVSGRVFVIRHYLNACNDASDTDIFSFEAAEHFLKYLSSYRNYSRKSLQHVTHCLRAFFRYGARNGLCREGLVDCLRSTRVYSLDSVPEGPAWVDVLRLLRDAEGDKPSDIRATAILMLLAIYGLRPAEVKALQLSDFDWERELLTIDCTKTRRKRIFPLSRPVGEAVLRYLKDVRPPSPHRHVFLTLYGARPVRDIYMLVSGRLKKLNVSLPQYGPRGLRHACATRLMEAGIPLAQIGMHLGHTDADATRIYAKVDMKALRRVADIDIGKYL</sequence>
<evidence type="ECO:0000256" key="2">
    <source>
        <dbReference type="ARBA" id="ARBA00022908"/>
    </source>
</evidence>
<dbReference type="InterPro" id="IPR010998">
    <property type="entry name" value="Integrase_recombinase_N"/>
</dbReference>
<dbReference type="PROSITE" id="PS51898">
    <property type="entry name" value="TYR_RECOMBINASE"/>
    <property type="match status" value="1"/>
</dbReference>
<reference evidence="8 9" key="1">
    <citation type="journal article" date="2008" name="PLoS Genet.">
        <title>Complete genome sequence of the N2-fixing broad host range endophyte Klebsiella pneumoniae 342 and virulence predictions verified in mice.</title>
        <authorList>
            <person name="Fouts D.E."/>
            <person name="Tyler H.L."/>
            <person name="DeBoy R.T."/>
            <person name="Daugherty S."/>
            <person name="Ren Q."/>
            <person name="Badger J.H."/>
            <person name="Durkin A.S."/>
            <person name="Huot H."/>
            <person name="Shrivastava S."/>
            <person name="Kothari S."/>
            <person name="Dodson R.J."/>
            <person name="Mohamoud Y."/>
            <person name="Khouri H."/>
            <person name="Roesch L.F."/>
            <person name="Krogfelt K.A."/>
            <person name="Struve C."/>
            <person name="Triplett E.W."/>
            <person name="Methe B.A."/>
        </authorList>
    </citation>
    <scope>NUCLEOTIDE SEQUENCE [LARGE SCALE GENOMIC DNA]</scope>
    <source>
        <strain evidence="8 9">342</strain>
    </source>
</reference>
<evidence type="ECO:0000256" key="3">
    <source>
        <dbReference type="ARBA" id="ARBA00023125"/>
    </source>
</evidence>
<dbReference type="InterPro" id="IPR050090">
    <property type="entry name" value="Tyrosine_recombinase_XerCD"/>
</dbReference>
<dbReference type="PANTHER" id="PTHR30349:SF81">
    <property type="entry name" value="TYROSINE RECOMBINASE XERC"/>
    <property type="match status" value="1"/>
</dbReference>
<evidence type="ECO:0000313" key="9">
    <source>
        <dbReference type="Proteomes" id="UP000001734"/>
    </source>
</evidence>
<dbReference type="GO" id="GO:0006310">
    <property type="term" value="P:DNA recombination"/>
    <property type="evidence" value="ECO:0007669"/>
    <property type="project" value="UniProtKB-KW"/>
</dbReference>
<evidence type="ECO:0000256" key="1">
    <source>
        <dbReference type="ARBA" id="ARBA00022829"/>
    </source>
</evidence>
<accession>B5XPM4</accession>
<dbReference type="InterPro" id="IPR011010">
    <property type="entry name" value="DNA_brk_join_enz"/>
</dbReference>
<evidence type="ECO:0000259" key="7">
    <source>
        <dbReference type="PROSITE" id="PS51900"/>
    </source>
</evidence>
<keyword evidence="4" id="KW-0233">DNA recombination</keyword>
<keyword evidence="3 5" id="KW-0238">DNA-binding</keyword>
<name>B5XPM4_KLEV3</name>
<dbReference type="Proteomes" id="UP000001734">
    <property type="component" value="Chromosome"/>
</dbReference>
<dbReference type="InterPro" id="IPR044068">
    <property type="entry name" value="CB"/>
</dbReference>
<dbReference type="SUPFAM" id="SSF56349">
    <property type="entry name" value="DNA breaking-rejoining enzymes"/>
    <property type="match status" value="1"/>
</dbReference>
<dbReference type="HOGENOM" id="CLU_027562_23_3_6"/>
<dbReference type="KEGG" id="kpe:KPK_1770"/>
<gene>
    <name evidence="8" type="ordered locus">KPK_1770</name>
</gene>
<dbReference type="InterPro" id="IPR013762">
    <property type="entry name" value="Integrase-like_cat_sf"/>
</dbReference>
<dbReference type="BioCyc" id="KPNE507522:GI0B-1766-MONOMER"/>
<dbReference type="AlphaFoldDB" id="B5XPM4"/>
<keyword evidence="2" id="KW-0229">DNA integration</keyword>
<evidence type="ECO:0000256" key="5">
    <source>
        <dbReference type="PROSITE-ProRule" id="PRU01248"/>
    </source>
</evidence>
<dbReference type="Pfam" id="PF00589">
    <property type="entry name" value="Phage_integrase"/>
    <property type="match status" value="1"/>
</dbReference>
<keyword evidence="1" id="KW-0159">Chromosome partition</keyword>
<dbReference type="GO" id="GO:0015074">
    <property type="term" value="P:DNA integration"/>
    <property type="evidence" value="ECO:0007669"/>
    <property type="project" value="UniProtKB-KW"/>
</dbReference>
<dbReference type="GO" id="GO:0003677">
    <property type="term" value="F:DNA binding"/>
    <property type="evidence" value="ECO:0007669"/>
    <property type="project" value="UniProtKB-UniRule"/>
</dbReference>
<dbReference type="InterPro" id="IPR002104">
    <property type="entry name" value="Integrase_catalytic"/>
</dbReference>
<protein>
    <submittedName>
        <fullName evidence="8">Site-specific recombinase, phage integrase family</fullName>
    </submittedName>
</protein>
<dbReference type="GO" id="GO:0007059">
    <property type="term" value="P:chromosome segregation"/>
    <property type="evidence" value="ECO:0007669"/>
    <property type="project" value="UniProtKB-KW"/>
</dbReference>
<evidence type="ECO:0000313" key="8">
    <source>
        <dbReference type="EMBL" id="ACI10866.1"/>
    </source>
</evidence>
<evidence type="ECO:0000259" key="6">
    <source>
        <dbReference type="PROSITE" id="PS51898"/>
    </source>
</evidence>
<dbReference type="PROSITE" id="PS51900">
    <property type="entry name" value="CB"/>
    <property type="match status" value="1"/>
</dbReference>
<organism evidence="8 9">
    <name type="scientific">Klebsiella variicola (strain 342)</name>
    <name type="common">Klebsiella pneumoniae</name>
    <dbReference type="NCBI Taxonomy" id="507522"/>
    <lineage>
        <taxon>Bacteria</taxon>
        <taxon>Pseudomonadati</taxon>
        <taxon>Pseudomonadota</taxon>
        <taxon>Gammaproteobacteria</taxon>
        <taxon>Enterobacterales</taxon>
        <taxon>Enterobacteriaceae</taxon>
        <taxon>Klebsiella/Raoultella group</taxon>
        <taxon>Klebsiella</taxon>
        <taxon>Klebsiella pneumoniae complex</taxon>
    </lineage>
</organism>
<evidence type="ECO:0000256" key="4">
    <source>
        <dbReference type="ARBA" id="ARBA00023172"/>
    </source>
</evidence>
<feature type="domain" description="Tyr recombinase" evidence="6">
    <location>
        <begin position="128"/>
        <end position="308"/>
    </location>
</feature>
<dbReference type="EMBL" id="CP000964">
    <property type="protein sequence ID" value="ACI10866.1"/>
    <property type="molecule type" value="Genomic_DNA"/>
</dbReference>
<dbReference type="Gene3D" id="1.10.150.130">
    <property type="match status" value="1"/>
</dbReference>
<dbReference type="Gene3D" id="1.10.443.10">
    <property type="entry name" value="Intergrase catalytic core"/>
    <property type="match status" value="1"/>
</dbReference>
<proteinExistence type="predicted"/>